<gene>
    <name evidence="1" type="ORF">HATV-2_gp32</name>
</gene>
<proteinExistence type="predicted"/>
<evidence type="ECO:0000313" key="1">
    <source>
        <dbReference type="EMBL" id="UBF23183.1"/>
    </source>
</evidence>
<protein>
    <submittedName>
        <fullName evidence="1">Uncharacterized protein</fullName>
    </submittedName>
</protein>
<keyword evidence="2" id="KW-1185">Reference proteome</keyword>
<dbReference type="Proteomes" id="UP000827814">
    <property type="component" value="Segment"/>
</dbReference>
<name>A0AAE9BYJ5_9CAUD</name>
<reference evidence="1" key="1">
    <citation type="submission" date="2021-05" db="EMBL/GenBank/DDBJ databases">
        <title>Diversity, taxonomy and evolution of archaeal viruses of the class Caudoviricetes.</title>
        <authorList>
            <person name="Liu Y."/>
            <person name="Demina T.A."/>
            <person name="Roux S."/>
            <person name="Aiewsakun P."/>
            <person name="Kazlauskas D."/>
            <person name="Simmonds P."/>
            <person name="Prangishvili D."/>
            <person name="Oksanen H.M."/>
            <person name="Krupovic M."/>
        </authorList>
    </citation>
    <scope>NUCLEOTIDE SEQUENCE</scope>
    <source>
        <strain evidence="1">HATV-2/44</strain>
    </source>
</reference>
<evidence type="ECO:0000313" key="2">
    <source>
        <dbReference type="Proteomes" id="UP000827814"/>
    </source>
</evidence>
<accession>A0AAE9BYJ5</accession>
<dbReference type="EMBL" id="MZ334525">
    <property type="protein sequence ID" value="UBF23183.1"/>
    <property type="molecule type" value="Genomic_DNA"/>
</dbReference>
<organism evidence="1 2">
    <name type="scientific">Haloarcula tailed virus 2</name>
    <dbReference type="NCBI Taxonomy" id="2877989"/>
    <lineage>
        <taxon>Viruses</taxon>
        <taxon>Duplodnaviria</taxon>
        <taxon>Heunggongvirae</taxon>
        <taxon>Uroviricota</taxon>
        <taxon>Caudoviricetes</taxon>
        <taxon>Thumleimavirales</taxon>
        <taxon>Soleiviridae</taxon>
        <taxon>Eilatmyovirus</taxon>
        <taxon>Eilatmyovirus salis</taxon>
        <taxon>Eilatmyovirus HATV2</taxon>
    </lineage>
</organism>
<sequence length="193" mass="22435">MFGGANADFWETIRSTLIPLVGRQVAKLDSHTKDHYYVEHRTGRGQYICQINKSEEKFEEDLEDMGFERNPIAAFKTLAGTDHKEEGSWYKVDDSDDVLDLELPEKAKEFDREGQPDFQLHLILYEIDDDSKTTTVCGHHELWWGARPLGHYRGHYYSPWFGGILFSKILMEYYGDDFEDVVSFTPLDELLKA</sequence>